<dbReference type="Proteomes" id="UP000095284">
    <property type="component" value="Unplaced"/>
</dbReference>
<dbReference type="PROSITE" id="PS50801">
    <property type="entry name" value="STAS"/>
    <property type="match status" value="1"/>
</dbReference>
<dbReference type="SUPFAM" id="SSF52091">
    <property type="entry name" value="SpoIIaa-like"/>
    <property type="match status" value="1"/>
</dbReference>
<accession>A0A1I7RMP8</accession>
<dbReference type="CDD" id="cd07042">
    <property type="entry name" value="STAS_SulP_like_sulfate_transporter"/>
    <property type="match status" value="1"/>
</dbReference>
<dbReference type="WBParaSite" id="BXY_0198300.1">
    <property type="protein sequence ID" value="BXY_0198300.1"/>
    <property type="gene ID" value="BXY_0198300"/>
</dbReference>
<keyword evidence="1" id="KW-1133">Transmembrane helix</keyword>
<dbReference type="eggNOG" id="KOG0236">
    <property type="taxonomic scope" value="Eukaryota"/>
</dbReference>
<sequence length="236" mass="26514">MEFFFFVFHLGKSRNTFRSLRLCCLDKNIVLGRIRVEMITWIVACFTTMLLDVTLGLAISVAFVIMTLVLREQWPQLDWLASTEERDVFKPAGKYQGLLSTGETEDVKVLKFGCPLHFANVEKLVDFVSDYLVQIASAPPKSIKVTDLNGKTNVEDVRPQNTLVLDGGAIAYVDSMGIEALVECYKDAEKVGVRVFYADFSDLVIDSLTRAGFFQTVPKDNFFPTVRDAVETARTT</sequence>
<evidence type="ECO:0000313" key="4">
    <source>
        <dbReference type="WBParaSite" id="BXY_0198300.1"/>
    </source>
</evidence>
<evidence type="ECO:0000259" key="2">
    <source>
        <dbReference type="PROSITE" id="PS50801"/>
    </source>
</evidence>
<organism evidence="3 4">
    <name type="scientific">Bursaphelenchus xylophilus</name>
    <name type="common">Pinewood nematode worm</name>
    <name type="synonym">Aphelenchoides xylophilus</name>
    <dbReference type="NCBI Taxonomy" id="6326"/>
    <lineage>
        <taxon>Eukaryota</taxon>
        <taxon>Metazoa</taxon>
        <taxon>Ecdysozoa</taxon>
        <taxon>Nematoda</taxon>
        <taxon>Chromadorea</taxon>
        <taxon>Rhabditida</taxon>
        <taxon>Tylenchina</taxon>
        <taxon>Tylenchomorpha</taxon>
        <taxon>Aphelenchoidea</taxon>
        <taxon>Aphelenchoididae</taxon>
        <taxon>Bursaphelenchus</taxon>
    </lineage>
</organism>
<dbReference type="GO" id="GO:0016020">
    <property type="term" value="C:membrane"/>
    <property type="evidence" value="ECO:0007669"/>
    <property type="project" value="InterPro"/>
</dbReference>
<protein>
    <submittedName>
        <fullName evidence="4">STAS domain-containing protein</fullName>
    </submittedName>
</protein>
<dbReference type="PANTHER" id="PTHR11814">
    <property type="entry name" value="SULFATE TRANSPORTER"/>
    <property type="match status" value="1"/>
</dbReference>
<dbReference type="AlphaFoldDB" id="A0A1I7RMP8"/>
<dbReference type="Pfam" id="PF01740">
    <property type="entry name" value="STAS"/>
    <property type="match status" value="1"/>
</dbReference>
<feature type="transmembrane region" description="Helical" evidence="1">
    <location>
        <begin position="38"/>
        <end position="70"/>
    </location>
</feature>
<evidence type="ECO:0000313" key="3">
    <source>
        <dbReference type="Proteomes" id="UP000095284"/>
    </source>
</evidence>
<keyword evidence="1" id="KW-0812">Transmembrane</keyword>
<proteinExistence type="predicted"/>
<dbReference type="Gene3D" id="3.30.750.24">
    <property type="entry name" value="STAS domain"/>
    <property type="match status" value="1"/>
</dbReference>
<keyword evidence="1" id="KW-0472">Membrane</keyword>
<evidence type="ECO:0000256" key="1">
    <source>
        <dbReference type="SAM" id="Phobius"/>
    </source>
</evidence>
<name>A0A1I7RMP8_BURXY</name>
<reference evidence="4" key="1">
    <citation type="submission" date="2016-11" db="UniProtKB">
        <authorList>
            <consortium name="WormBaseParasite"/>
        </authorList>
    </citation>
    <scope>IDENTIFICATION</scope>
</reference>
<dbReference type="GO" id="GO:0055085">
    <property type="term" value="P:transmembrane transport"/>
    <property type="evidence" value="ECO:0007669"/>
    <property type="project" value="InterPro"/>
</dbReference>
<feature type="domain" description="STAS" evidence="2">
    <location>
        <begin position="97"/>
        <end position="233"/>
    </location>
</feature>
<dbReference type="InterPro" id="IPR002645">
    <property type="entry name" value="STAS_dom"/>
</dbReference>
<dbReference type="InterPro" id="IPR001902">
    <property type="entry name" value="SLC26A/SulP_fam"/>
</dbReference>
<dbReference type="InterPro" id="IPR036513">
    <property type="entry name" value="STAS_dom_sf"/>
</dbReference>